<evidence type="ECO:0000313" key="3">
    <source>
        <dbReference type="Proteomes" id="UP000245014"/>
    </source>
</evidence>
<keyword evidence="1" id="KW-0472">Membrane</keyword>
<evidence type="ECO:0000256" key="1">
    <source>
        <dbReference type="SAM" id="Phobius"/>
    </source>
</evidence>
<dbReference type="RefSeq" id="WP_109158593.1">
    <property type="nucleotide sequence ID" value="NZ_QEYI01000006.1"/>
</dbReference>
<evidence type="ECO:0000313" key="2">
    <source>
        <dbReference type="EMBL" id="PWE20681.1"/>
    </source>
</evidence>
<dbReference type="EMBL" id="QEYI01000006">
    <property type="protein sequence ID" value="PWE20681.1"/>
    <property type="molecule type" value="Genomic_DNA"/>
</dbReference>
<protein>
    <submittedName>
        <fullName evidence="2">Uncharacterized protein</fullName>
    </submittedName>
</protein>
<keyword evidence="1" id="KW-1133">Transmembrane helix</keyword>
<dbReference type="Proteomes" id="UP000245014">
    <property type="component" value="Unassembled WGS sequence"/>
</dbReference>
<proteinExistence type="predicted"/>
<keyword evidence="1" id="KW-0812">Transmembrane</keyword>
<sequence>MASKIYIGFIVAFILFLTYGVLNQKKDDPKAKRVACQKSVTTFEKIYKKDIQSAKELLRSSNYIINSYIEYSQNMKSNLKNSFSNKDSDKILVDVLKSFETEEKQQNEKLLISYYIYENDKEDDGKKNKDAFLYAGYLVFEFKLKDELLYKIQIDYMNIDTSDIKSRMSCVIESFLTI</sequence>
<comment type="caution">
    <text evidence="2">The sequence shown here is derived from an EMBL/GenBank/DDBJ whole genome shotgun (WGS) entry which is preliminary data.</text>
</comment>
<accession>A0A2U2BZS1</accession>
<name>A0A2U2BZS1_9BACT</name>
<dbReference type="AlphaFoldDB" id="A0A2U2BZS1"/>
<organism evidence="2 3">
    <name type="scientific">Aliarcobacter skirrowii</name>
    <dbReference type="NCBI Taxonomy" id="28200"/>
    <lineage>
        <taxon>Bacteria</taxon>
        <taxon>Pseudomonadati</taxon>
        <taxon>Campylobacterota</taxon>
        <taxon>Epsilonproteobacteria</taxon>
        <taxon>Campylobacterales</taxon>
        <taxon>Arcobacteraceae</taxon>
        <taxon>Aliarcobacter</taxon>
    </lineage>
</organism>
<gene>
    <name evidence="2" type="ORF">DF188_07675</name>
</gene>
<feature type="transmembrane region" description="Helical" evidence="1">
    <location>
        <begin position="6"/>
        <end position="22"/>
    </location>
</feature>
<reference evidence="2 3" key="1">
    <citation type="submission" date="2018-05" db="EMBL/GenBank/DDBJ databases">
        <title>Antimicrobial susceptibility testing and genomic analysis of Arcobacter skirrowii strains and one Arcobacter butzleri isolated from German poultry farms.</title>
        <authorList>
            <person name="Haenel I."/>
            <person name="Hotzel H."/>
            <person name="Tomaso H."/>
            <person name="Busch A."/>
        </authorList>
    </citation>
    <scope>NUCLEOTIDE SEQUENCE [LARGE SCALE GENOMIC DNA]</scope>
    <source>
        <strain evidence="3">v</strain>
    </source>
</reference>